<evidence type="ECO:0000256" key="2">
    <source>
        <dbReference type="SAM" id="MobiDB-lite"/>
    </source>
</evidence>
<dbReference type="InterPro" id="IPR050708">
    <property type="entry name" value="T6SS_VgrG/RHS"/>
</dbReference>
<dbReference type="KEGG" id="oni:Osc7112_6767"/>
<keyword evidence="1" id="KW-0677">Repeat</keyword>
<dbReference type="Pfam" id="PF25023">
    <property type="entry name" value="TEN_YD-shell"/>
    <property type="match status" value="1"/>
</dbReference>
<dbReference type="Gene3D" id="2.180.10.10">
    <property type="entry name" value="RHS repeat-associated core"/>
    <property type="match status" value="1"/>
</dbReference>
<dbReference type="HOGENOM" id="CLU_690457_0_0_3"/>
<evidence type="ECO:0000313" key="5">
    <source>
        <dbReference type="EMBL" id="AFZ10860.1"/>
    </source>
</evidence>
<dbReference type="PANTHER" id="PTHR32305">
    <property type="match status" value="1"/>
</dbReference>
<feature type="region of interest" description="Disordered" evidence="2">
    <location>
        <begin position="372"/>
        <end position="399"/>
    </location>
</feature>
<keyword evidence="6" id="KW-1185">Reference proteome</keyword>
<dbReference type="AlphaFoldDB" id="K9VUH7"/>
<dbReference type="NCBIfam" id="TIGR01643">
    <property type="entry name" value="YD_repeat_2x"/>
    <property type="match status" value="3"/>
</dbReference>
<reference evidence="5 6" key="1">
    <citation type="submission" date="2012-05" db="EMBL/GenBank/DDBJ databases">
        <title>Finished plasmid 3 of genome of Oscillatoria sp. PCC 7112.</title>
        <authorList>
            <consortium name="US DOE Joint Genome Institute"/>
            <person name="Gugger M."/>
            <person name="Coursin T."/>
            <person name="Rippka R."/>
            <person name="Tandeau De Marsac N."/>
            <person name="Huntemann M."/>
            <person name="Wei C.-L."/>
            <person name="Han J."/>
            <person name="Detter J.C."/>
            <person name="Han C."/>
            <person name="Tapia R."/>
            <person name="Davenport K."/>
            <person name="Daligault H."/>
            <person name="Erkkila T."/>
            <person name="Gu W."/>
            <person name="Munk A.C.C."/>
            <person name="Teshima H."/>
            <person name="Xu Y."/>
            <person name="Chain P."/>
            <person name="Chen A."/>
            <person name="Krypides N."/>
            <person name="Mavromatis K."/>
            <person name="Markowitz V."/>
            <person name="Szeto E."/>
            <person name="Ivanova N."/>
            <person name="Mikhailova N."/>
            <person name="Ovchinnikova G."/>
            <person name="Pagani I."/>
            <person name="Pati A."/>
            <person name="Goodwin L."/>
            <person name="Peters L."/>
            <person name="Pitluck S."/>
            <person name="Woyke T."/>
            <person name="Kerfeld C."/>
        </authorList>
    </citation>
    <scope>NUCLEOTIDE SEQUENCE [LARGE SCALE GENOMIC DNA]</scope>
    <source>
        <strain evidence="5 6">PCC 7112</strain>
        <plasmid evidence="5 6">pOSC7112.03</plasmid>
    </source>
</reference>
<dbReference type="InterPro" id="IPR006530">
    <property type="entry name" value="YD"/>
</dbReference>
<evidence type="ECO:0000256" key="1">
    <source>
        <dbReference type="ARBA" id="ARBA00022737"/>
    </source>
</evidence>
<evidence type="ECO:0000313" key="6">
    <source>
        <dbReference type="Proteomes" id="UP000010478"/>
    </source>
</evidence>
<dbReference type="PANTHER" id="PTHR32305:SF15">
    <property type="entry name" value="PROTEIN RHSA-RELATED"/>
    <property type="match status" value="1"/>
</dbReference>
<dbReference type="InterPro" id="IPR028947">
    <property type="entry name" value="Ntox34"/>
</dbReference>
<dbReference type="Proteomes" id="UP000010478">
    <property type="component" value="Plasmid pOSC7112.03"/>
</dbReference>
<feature type="domain" description="Bacterial toxin 34" evidence="3">
    <location>
        <begin position="328"/>
        <end position="391"/>
    </location>
</feature>
<gene>
    <name evidence="5" type="ORF">Osc7112_6767</name>
</gene>
<organism evidence="5 6">
    <name type="scientific">Phormidium nigroviride PCC 7112</name>
    <dbReference type="NCBI Taxonomy" id="179408"/>
    <lineage>
        <taxon>Bacteria</taxon>
        <taxon>Bacillati</taxon>
        <taxon>Cyanobacteriota</taxon>
        <taxon>Cyanophyceae</taxon>
        <taxon>Oscillatoriophycideae</taxon>
        <taxon>Oscillatoriales</taxon>
        <taxon>Oscillatoriaceae</taxon>
        <taxon>Phormidium</taxon>
    </lineage>
</organism>
<feature type="compositionally biased region" description="Basic residues" evidence="2">
    <location>
        <begin position="386"/>
        <end position="399"/>
    </location>
</feature>
<name>K9VUH7_9CYAN</name>
<feature type="domain" description="Teneurin-like YD-shell" evidence="4">
    <location>
        <begin position="14"/>
        <end position="267"/>
    </location>
</feature>
<accession>K9VUH7</accession>
<dbReference type="InterPro" id="IPR056823">
    <property type="entry name" value="TEN-like_YD-shell"/>
</dbReference>
<dbReference type="InterPro" id="IPR022385">
    <property type="entry name" value="Rhs_assc_core"/>
</dbReference>
<dbReference type="PATRIC" id="fig|179408.3.peg.8107"/>
<evidence type="ECO:0000259" key="4">
    <source>
        <dbReference type="Pfam" id="PF25023"/>
    </source>
</evidence>
<dbReference type="RefSeq" id="WP_015179824.1">
    <property type="nucleotide sequence ID" value="NC_019731.1"/>
</dbReference>
<feature type="compositionally biased region" description="Basic and acidic residues" evidence="2">
    <location>
        <begin position="372"/>
        <end position="385"/>
    </location>
</feature>
<dbReference type="EMBL" id="CP003617">
    <property type="protein sequence ID" value="AFZ10860.1"/>
    <property type="molecule type" value="Genomic_DNA"/>
</dbReference>
<dbReference type="Pfam" id="PF15606">
    <property type="entry name" value="Ntox34"/>
    <property type="match status" value="1"/>
</dbReference>
<dbReference type="NCBIfam" id="TIGR03696">
    <property type="entry name" value="Rhs_assc_core"/>
    <property type="match status" value="1"/>
</dbReference>
<protein>
    <submittedName>
        <fullName evidence="5">RHS repeat-associated core domain protein</fullName>
    </submittedName>
</protein>
<keyword evidence="5" id="KW-0614">Plasmid</keyword>
<proteinExistence type="predicted"/>
<geneLocation type="plasmid" evidence="5 6">
    <name>pOSC7112.03</name>
</geneLocation>
<sequence>MYRLTKETITDPVNGNRTISYGYDAVGNRLTKTDSVGGVTTYSYDDNDRLLREELRQNGVLVKATEYRYDANGNTTRKIENGTQETVYTWNQEKRLVGVQTPTGESISYAYDADGVRASKTVNGVTTEFLVDKNLPYAQVLEELVNDSAIASYVHGLDLISQERGNVDSYYLVDGLGSTRGLTDASGVVTDTYSYDAFGNLIASAGATANNYRFAGEQFDPNLGDYYLRQRYYDTETGRFTRRDTYEGTLEDPMSLHKYLYAHANPVNYIDPSGLSTTTIGDLTSLIAAISALVAIYWAAPTIKLATEESINNFLDLYVPYFASQRGHQGNQGDTGILEEARGLIGETGSNGKIIQTMEEALTELMREAKKNKDNAKIKRIEKTQKAIKNRNKSKRNEY</sequence>
<evidence type="ECO:0000259" key="3">
    <source>
        <dbReference type="Pfam" id="PF15606"/>
    </source>
</evidence>